<reference evidence="1" key="1">
    <citation type="submission" date="2018-05" db="EMBL/GenBank/DDBJ databases">
        <authorList>
            <person name="Lanie J.A."/>
            <person name="Ng W.-L."/>
            <person name="Kazmierczak K.M."/>
            <person name="Andrzejewski T.M."/>
            <person name="Davidsen T.M."/>
            <person name="Wayne K.J."/>
            <person name="Tettelin H."/>
            <person name="Glass J.I."/>
            <person name="Rusch D."/>
            <person name="Podicherti R."/>
            <person name="Tsui H.-C.T."/>
            <person name="Winkler M.E."/>
        </authorList>
    </citation>
    <scope>NUCLEOTIDE SEQUENCE</scope>
</reference>
<proteinExistence type="predicted"/>
<accession>A0A382KKY7</accession>
<evidence type="ECO:0000313" key="1">
    <source>
        <dbReference type="EMBL" id="SVC23341.1"/>
    </source>
</evidence>
<organism evidence="1">
    <name type="scientific">marine metagenome</name>
    <dbReference type="NCBI Taxonomy" id="408172"/>
    <lineage>
        <taxon>unclassified sequences</taxon>
        <taxon>metagenomes</taxon>
        <taxon>ecological metagenomes</taxon>
    </lineage>
</organism>
<dbReference type="EMBL" id="UINC01080424">
    <property type="protein sequence ID" value="SVC23341.1"/>
    <property type="molecule type" value="Genomic_DNA"/>
</dbReference>
<name>A0A382KKY7_9ZZZZ</name>
<gene>
    <name evidence="1" type="ORF">METZ01_LOCUS276195</name>
</gene>
<dbReference type="AlphaFoldDB" id="A0A382KKY7"/>
<sequence>MKYYDVPISQTFMRKVILPNLK</sequence>
<protein>
    <submittedName>
        <fullName evidence="1">Uncharacterized protein</fullName>
    </submittedName>
</protein>